<evidence type="ECO:0000259" key="1">
    <source>
        <dbReference type="Pfam" id="PF12680"/>
    </source>
</evidence>
<dbReference type="EMBL" id="CP093313">
    <property type="protein sequence ID" value="UWZ82388.1"/>
    <property type="molecule type" value="Genomic_DNA"/>
</dbReference>
<evidence type="ECO:0000313" key="3">
    <source>
        <dbReference type="Proteomes" id="UP001059380"/>
    </source>
</evidence>
<organism evidence="2 3">
    <name type="scientific">Occallatibacter riparius</name>
    <dbReference type="NCBI Taxonomy" id="1002689"/>
    <lineage>
        <taxon>Bacteria</taxon>
        <taxon>Pseudomonadati</taxon>
        <taxon>Acidobacteriota</taxon>
        <taxon>Terriglobia</taxon>
        <taxon>Terriglobales</taxon>
        <taxon>Acidobacteriaceae</taxon>
        <taxon>Occallatibacter</taxon>
    </lineage>
</organism>
<proteinExistence type="predicted"/>
<name>A0A9J7BHE9_9BACT</name>
<dbReference type="InterPro" id="IPR037401">
    <property type="entry name" value="SnoaL-like"/>
</dbReference>
<dbReference type="Pfam" id="PF12680">
    <property type="entry name" value="SnoaL_2"/>
    <property type="match status" value="1"/>
</dbReference>
<sequence length="156" mass="17208">MSGDVQDTVGVAQRFVDAINRQDVNAVANLMTPDHLFTDSLGNVARGRESMREGWKLYFQMVPDYQLQVEETYVNESAVVMLGIAGGTYSHGFESVRATGMPMVLPDGTSKLMNKWQTPAAVRARIEDGLVAEWQVFADNEPIRKLMRGEDGANPG</sequence>
<gene>
    <name evidence="2" type="ORF">MOP44_17640</name>
</gene>
<accession>A0A9J7BHE9</accession>
<dbReference type="SUPFAM" id="SSF54427">
    <property type="entry name" value="NTF2-like"/>
    <property type="match status" value="1"/>
</dbReference>
<evidence type="ECO:0000313" key="2">
    <source>
        <dbReference type="EMBL" id="UWZ82388.1"/>
    </source>
</evidence>
<dbReference type="InterPro" id="IPR032710">
    <property type="entry name" value="NTF2-like_dom_sf"/>
</dbReference>
<dbReference type="RefSeq" id="WP_260791572.1">
    <property type="nucleotide sequence ID" value="NZ_CP093313.1"/>
</dbReference>
<feature type="domain" description="SnoaL-like" evidence="1">
    <location>
        <begin position="12"/>
        <end position="134"/>
    </location>
</feature>
<dbReference type="KEGG" id="orp:MOP44_17640"/>
<dbReference type="Proteomes" id="UP001059380">
    <property type="component" value="Chromosome"/>
</dbReference>
<dbReference type="Gene3D" id="3.10.450.50">
    <property type="match status" value="1"/>
</dbReference>
<protein>
    <submittedName>
        <fullName evidence="2">Nuclear transport factor 2 family protein</fullName>
    </submittedName>
</protein>
<keyword evidence="3" id="KW-1185">Reference proteome</keyword>
<dbReference type="AlphaFoldDB" id="A0A9J7BHE9"/>
<reference evidence="2" key="1">
    <citation type="submission" date="2021-04" db="EMBL/GenBank/DDBJ databases">
        <title>Phylogenetic analysis of Acidobacteriaceae.</title>
        <authorList>
            <person name="Qiu L."/>
            <person name="Zhang Q."/>
        </authorList>
    </citation>
    <scope>NUCLEOTIDE SEQUENCE</scope>
    <source>
        <strain evidence="2">DSM 25168</strain>
    </source>
</reference>